<proteinExistence type="predicted"/>
<sequence length="182" mass="21298">MTDYLGCLTSGFQKPDVYCKALQLLIEEHAPLVKEMNEFYYTASLLAYDPSREDKLELLQKLYKQIELFSFRLEHHSKKEEKYLFKNISSYIGGEGGPVLVMEEEHLVVKDNLTQFLRKFPTICCENKDDIRDLTHHISIVFHTLTDHFLKEEEILFPLAESLLTNEEKESLLLTYEEMKAG</sequence>
<feature type="domain" description="Hemerythrin-like" evidence="1">
    <location>
        <begin position="22"/>
        <end position="160"/>
    </location>
</feature>
<accession>A0ABS6JCU1</accession>
<evidence type="ECO:0000313" key="3">
    <source>
        <dbReference type="Proteomes" id="UP000784880"/>
    </source>
</evidence>
<dbReference type="RefSeq" id="WP_217065386.1">
    <property type="nucleotide sequence ID" value="NZ_JAHQCS010000073.1"/>
</dbReference>
<protein>
    <submittedName>
        <fullName evidence="2">Hemerythrin domain-containing protein</fullName>
    </submittedName>
</protein>
<gene>
    <name evidence="2" type="ORF">KS419_07025</name>
</gene>
<dbReference type="Pfam" id="PF01814">
    <property type="entry name" value="Hemerythrin"/>
    <property type="match status" value="1"/>
</dbReference>
<evidence type="ECO:0000259" key="1">
    <source>
        <dbReference type="Pfam" id="PF01814"/>
    </source>
</evidence>
<dbReference type="InterPro" id="IPR012312">
    <property type="entry name" value="Hemerythrin-like"/>
</dbReference>
<dbReference type="PANTHER" id="PTHR39966">
    <property type="entry name" value="BLL2471 PROTEIN-RELATED"/>
    <property type="match status" value="1"/>
</dbReference>
<dbReference type="EMBL" id="JAHQCS010000073">
    <property type="protein sequence ID" value="MBU9711482.1"/>
    <property type="molecule type" value="Genomic_DNA"/>
</dbReference>
<keyword evidence="3" id="KW-1185">Reference proteome</keyword>
<dbReference type="Proteomes" id="UP000784880">
    <property type="component" value="Unassembled WGS sequence"/>
</dbReference>
<comment type="caution">
    <text evidence="2">The sequence shown here is derived from an EMBL/GenBank/DDBJ whole genome shotgun (WGS) entry which is preliminary data.</text>
</comment>
<reference evidence="2 3" key="1">
    <citation type="submission" date="2021-06" db="EMBL/GenBank/DDBJ databases">
        <title>Bacillus sp. RD4P76, an endophyte from a halophyte.</title>
        <authorList>
            <person name="Sun J.-Q."/>
        </authorList>
    </citation>
    <scope>NUCLEOTIDE SEQUENCE [LARGE SCALE GENOMIC DNA]</scope>
    <source>
        <strain evidence="2 3">CGMCC 1.15917</strain>
    </source>
</reference>
<organism evidence="2 3">
    <name type="scientific">Evansella tamaricis</name>
    <dbReference type="NCBI Taxonomy" id="2069301"/>
    <lineage>
        <taxon>Bacteria</taxon>
        <taxon>Bacillati</taxon>
        <taxon>Bacillota</taxon>
        <taxon>Bacilli</taxon>
        <taxon>Bacillales</taxon>
        <taxon>Bacillaceae</taxon>
        <taxon>Evansella</taxon>
    </lineage>
</organism>
<dbReference type="PANTHER" id="PTHR39966:SF1">
    <property type="entry name" value="HEMERYTHRIN-LIKE DOMAIN-CONTAINING PROTEIN"/>
    <property type="match status" value="1"/>
</dbReference>
<evidence type="ECO:0000313" key="2">
    <source>
        <dbReference type="EMBL" id="MBU9711482.1"/>
    </source>
</evidence>
<name>A0ABS6JCU1_9BACI</name>